<accession>A0A367FGA2</accession>
<dbReference type="EMBL" id="QOIL01000013">
    <property type="protein sequence ID" value="RCG28695.1"/>
    <property type="molecule type" value="Genomic_DNA"/>
</dbReference>
<reference evidence="1 2" key="1">
    <citation type="submission" date="2018-06" db="EMBL/GenBank/DDBJ databases">
        <title>Sphaerisporangium craniellae sp. nov., isolated from a marine sponge in the South China Sea.</title>
        <authorList>
            <person name="Li L."/>
        </authorList>
    </citation>
    <scope>NUCLEOTIDE SEQUENCE [LARGE SCALE GENOMIC DNA]</scope>
    <source>
        <strain evidence="1 2">CCTCC AA 208026</strain>
    </source>
</reference>
<gene>
    <name evidence="1" type="ORF">DQ384_23460</name>
</gene>
<keyword evidence="2" id="KW-1185">Reference proteome</keyword>
<dbReference type="AlphaFoldDB" id="A0A367FGA2"/>
<evidence type="ECO:0000313" key="1">
    <source>
        <dbReference type="EMBL" id="RCG28695.1"/>
    </source>
</evidence>
<proteinExistence type="predicted"/>
<protein>
    <submittedName>
        <fullName evidence="1">Uncharacterized protein</fullName>
    </submittedName>
</protein>
<sequence length="64" mass="7138">MLGGAAFAVSVGVAWLDMTGFEQYVWFPSPVRSRQRSVVHLIGDAGRERGETSWASRCPVSRRR</sequence>
<name>A0A367FGA2_9ACTN</name>
<evidence type="ECO:0000313" key="2">
    <source>
        <dbReference type="Proteomes" id="UP000253094"/>
    </source>
</evidence>
<dbReference type="Proteomes" id="UP000253094">
    <property type="component" value="Unassembled WGS sequence"/>
</dbReference>
<organism evidence="1 2">
    <name type="scientific">Sphaerisporangium album</name>
    <dbReference type="NCBI Taxonomy" id="509200"/>
    <lineage>
        <taxon>Bacteria</taxon>
        <taxon>Bacillati</taxon>
        <taxon>Actinomycetota</taxon>
        <taxon>Actinomycetes</taxon>
        <taxon>Streptosporangiales</taxon>
        <taxon>Streptosporangiaceae</taxon>
        <taxon>Sphaerisporangium</taxon>
    </lineage>
</organism>
<comment type="caution">
    <text evidence="1">The sequence shown here is derived from an EMBL/GenBank/DDBJ whole genome shotgun (WGS) entry which is preliminary data.</text>
</comment>